<accession>A0A432JJ18</accession>
<dbReference type="EMBL" id="RXHI01000015">
    <property type="protein sequence ID" value="RUA22517.1"/>
    <property type="molecule type" value="Genomic_DNA"/>
</dbReference>
<organism evidence="1">
    <name type="scientific">Billgrantia gudaonensis</name>
    <dbReference type="NCBI Taxonomy" id="376427"/>
    <lineage>
        <taxon>Bacteria</taxon>
        <taxon>Pseudomonadati</taxon>
        <taxon>Pseudomonadota</taxon>
        <taxon>Gammaproteobacteria</taxon>
        <taxon>Oceanospirillales</taxon>
        <taxon>Halomonadaceae</taxon>
        <taxon>Billgrantia</taxon>
    </lineage>
</organism>
<sequence length="83" mass="9169">MTGLCRHVGVLIDCMSAMPQVKDPYIDVALLDVQVAALANQALNALVQRVRILSVTAMRNQYRYPIRPSPVPTVTYGGDVERQ</sequence>
<name>A0A432JJ18_9GAMM</name>
<comment type="caution">
    <text evidence="1">The sequence shown here is derived from an EMBL/GenBank/DDBJ whole genome shotgun (WGS) entry which is preliminary data.</text>
</comment>
<evidence type="ECO:0000313" key="1">
    <source>
        <dbReference type="EMBL" id="RUA22517.1"/>
    </source>
</evidence>
<gene>
    <name evidence="1" type="ORF">DSL92_05545</name>
</gene>
<proteinExistence type="predicted"/>
<reference evidence="1" key="1">
    <citation type="submission" date="2018-12" db="EMBL/GenBank/DDBJ databases">
        <authorList>
            <person name="Jadhav K."/>
            <person name="Kushwaha B."/>
            <person name="Jadhav I."/>
        </authorList>
    </citation>
    <scope>NUCLEOTIDE SEQUENCE [LARGE SCALE GENOMIC DNA]</scope>
    <source>
        <strain evidence="1">SBS 10</strain>
    </source>
</reference>
<protein>
    <submittedName>
        <fullName evidence="1">Uncharacterized protein</fullName>
    </submittedName>
</protein>
<dbReference type="AlphaFoldDB" id="A0A432JJ18"/>